<proteinExistence type="predicted"/>
<dbReference type="PROSITE" id="PS50943">
    <property type="entry name" value="HTH_CROC1"/>
    <property type="match status" value="1"/>
</dbReference>
<feature type="domain" description="HTH cro/C1-type" evidence="2">
    <location>
        <begin position="10"/>
        <end position="64"/>
    </location>
</feature>
<name>A0A9D2SMA4_9FIRM</name>
<evidence type="ECO:0000256" key="1">
    <source>
        <dbReference type="ARBA" id="ARBA00023125"/>
    </source>
</evidence>
<organism evidence="3 4">
    <name type="scientific">Candidatus Fusicatenibacter intestinigallinarum</name>
    <dbReference type="NCBI Taxonomy" id="2838598"/>
    <lineage>
        <taxon>Bacteria</taxon>
        <taxon>Bacillati</taxon>
        <taxon>Bacillota</taxon>
        <taxon>Clostridia</taxon>
        <taxon>Lachnospirales</taxon>
        <taxon>Lachnospiraceae</taxon>
        <taxon>Fusicatenibacter</taxon>
    </lineage>
</organism>
<evidence type="ECO:0000313" key="3">
    <source>
        <dbReference type="EMBL" id="HJC14459.1"/>
    </source>
</evidence>
<sequence length="124" mass="13982">MDSVNIGQEIIILRGAKGWTQQQLADMLQTTVRTIGAWESGASIPRNAMKVKIAKVFELPEDYFLSDDGKAVAPKTFQQRETEVEDVMRKLEKLLSESDAVVSETQKKFCLDSCYKILTDIPKK</sequence>
<dbReference type="SUPFAM" id="SSF47413">
    <property type="entry name" value="lambda repressor-like DNA-binding domains"/>
    <property type="match status" value="1"/>
</dbReference>
<dbReference type="InterPro" id="IPR001387">
    <property type="entry name" value="Cro/C1-type_HTH"/>
</dbReference>
<reference evidence="3" key="2">
    <citation type="submission" date="2021-04" db="EMBL/GenBank/DDBJ databases">
        <authorList>
            <person name="Gilroy R."/>
        </authorList>
    </citation>
    <scope>NUCLEOTIDE SEQUENCE</scope>
    <source>
        <strain evidence="3">CHK185-5351</strain>
    </source>
</reference>
<dbReference type="InterPro" id="IPR010982">
    <property type="entry name" value="Lambda_DNA-bd_dom_sf"/>
</dbReference>
<reference evidence="3" key="1">
    <citation type="journal article" date="2021" name="PeerJ">
        <title>Extensive microbial diversity within the chicken gut microbiome revealed by metagenomics and culture.</title>
        <authorList>
            <person name="Gilroy R."/>
            <person name="Ravi A."/>
            <person name="Getino M."/>
            <person name="Pursley I."/>
            <person name="Horton D.L."/>
            <person name="Alikhan N.F."/>
            <person name="Baker D."/>
            <person name="Gharbi K."/>
            <person name="Hall N."/>
            <person name="Watson M."/>
            <person name="Adriaenssens E.M."/>
            <person name="Foster-Nyarko E."/>
            <person name="Jarju S."/>
            <person name="Secka A."/>
            <person name="Antonio M."/>
            <person name="Oren A."/>
            <person name="Chaudhuri R.R."/>
            <person name="La Ragione R."/>
            <person name="Hildebrand F."/>
            <person name="Pallen M.J."/>
        </authorList>
    </citation>
    <scope>NUCLEOTIDE SEQUENCE</scope>
    <source>
        <strain evidence="3">CHK185-5351</strain>
    </source>
</reference>
<dbReference type="Pfam" id="PF01381">
    <property type="entry name" value="HTH_3"/>
    <property type="match status" value="1"/>
</dbReference>
<keyword evidence="1" id="KW-0238">DNA-binding</keyword>
<accession>A0A9D2SMA4</accession>
<dbReference type="Gene3D" id="1.10.260.40">
    <property type="entry name" value="lambda repressor-like DNA-binding domains"/>
    <property type="match status" value="1"/>
</dbReference>
<dbReference type="PANTHER" id="PTHR46558:SF4">
    <property type="entry name" value="DNA-BIDING PHAGE PROTEIN"/>
    <property type="match status" value="1"/>
</dbReference>
<gene>
    <name evidence="3" type="ORF">H9705_01345</name>
</gene>
<protein>
    <submittedName>
        <fullName evidence="3">Helix-turn-helix domain-containing protein</fullName>
    </submittedName>
</protein>
<evidence type="ECO:0000313" key="4">
    <source>
        <dbReference type="Proteomes" id="UP000823849"/>
    </source>
</evidence>
<dbReference type="GO" id="GO:0003677">
    <property type="term" value="F:DNA binding"/>
    <property type="evidence" value="ECO:0007669"/>
    <property type="project" value="UniProtKB-KW"/>
</dbReference>
<comment type="caution">
    <text evidence="3">The sequence shown here is derived from an EMBL/GenBank/DDBJ whole genome shotgun (WGS) entry which is preliminary data.</text>
</comment>
<dbReference type="EMBL" id="DWWU01000006">
    <property type="protein sequence ID" value="HJC14459.1"/>
    <property type="molecule type" value="Genomic_DNA"/>
</dbReference>
<evidence type="ECO:0000259" key="2">
    <source>
        <dbReference type="PROSITE" id="PS50943"/>
    </source>
</evidence>
<dbReference type="CDD" id="cd00093">
    <property type="entry name" value="HTH_XRE"/>
    <property type="match status" value="1"/>
</dbReference>
<dbReference type="PANTHER" id="PTHR46558">
    <property type="entry name" value="TRACRIPTIONAL REGULATORY PROTEIN-RELATED-RELATED"/>
    <property type="match status" value="1"/>
</dbReference>
<dbReference type="SMART" id="SM00530">
    <property type="entry name" value="HTH_XRE"/>
    <property type="match status" value="1"/>
</dbReference>
<dbReference type="AlphaFoldDB" id="A0A9D2SMA4"/>
<dbReference type="Proteomes" id="UP000823849">
    <property type="component" value="Unassembled WGS sequence"/>
</dbReference>